<dbReference type="EMBL" id="BAAAYG010000011">
    <property type="protein sequence ID" value="GAA3287429.1"/>
    <property type="molecule type" value="Genomic_DNA"/>
</dbReference>
<proteinExistence type="inferred from homology"/>
<evidence type="ECO:0000256" key="1">
    <source>
        <dbReference type="ARBA" id="ARBA00001933"/>
    </source>
</evidence>
<evidence type="ECO:0000256" key="9">
    <source>
        <dbReference type="ARBA" id="ARBA00050776"/>
    </source>
</evidence>
<evidence type="ECO:0000256" key="5">
    <source>
        <dbReference type="ARBA" id="ARBA00022723"/>
    </source>
</evidence>
<dbReference type="Gene3D" id="3.90.1150.10">
    <property type="entry name" value="Aspartate Aminotransferase, domain 1"/>
    <property type="match status" value="1"/>
</dbReference>
<gene>
    <name evidence="12" type="ORF">GCM10020260_23940</name>
</gene>
<dbReference type="PANTHER" id="PTHR11601">
    <property type="entry name" value="CYSTEINE DESULFURYLASE FAMILY MEMBER"/>
    <property type="match status" value="1"/>
</dbReference>
<keyword evidence="4" id="KW-0808">Transferase</keyword>
<evidence type="ECO:0000313" key="13">
    <source>
        <dbReference type="Proteomes" id="UP001501736"/>
    </source>
</evidence>
<evidence type="ECO:0000256" key="8">
    <source>
        <dbReference type="ARBA" id="ARBA00023014"/>
    </source>
</evidence>
<dbReference type="InterPro" id="IPR015421">
    <property type="entry name" value="PyrdxlP-dep_Trfase_major"/>
</dbReference>
<evidence type="ECO:0000256" key="3">
    <source>
        <dbReference type="ARBA" id="ARBA00012239"/>
    </source>
</evidence>
<evidence type="ECO:0000256" key="7">
    <source>
        <dbReference type="ARBA" id="ARBA00023004"/>
    </source>
</evidence>
<dbReference type="Proteomes" id="UP001501736">
    <property type="component" value="Unassembled WGS sequence"/>
</dbReference>
<evidence type="ECO:0000313" key="12">
    <source>
        <dbReference type="EMBL" id="GAA3287429.1"/>
    </source>
</evidence>
<evidence type="ECO:0000256" key="2">
    <source>
        <dbReference type="ARBA" id="ARBA00006490"/>
    </source>
</evidence>
<keyword evidence="8" id="KW-0411">Iron-sulfur</keyword>
<keyword evidence="13" id="KW-1185">Reference proteome</keyword>
<dbReference type="PROSITE" id="PS00595">
    <property type="entry name" value="AA_TRANSFER_CLASS_5"/>
    <property type="match status" value="1"/>
</dbReference>
<dbReference type="InterPro" id="IPR000192">
    <property type="entry name" value="Aminotrans_V_dom"/>
</dbReference>
<dbReference type="PIRSF" id="PIRSF005572">
    <property type="entry name" value="NifS"/>
    <property type="match status" value="1"/>
</dbReference>
<comment type="similarity">
    <text evidence="2">Belongs to the class-V pyridoxal-phosphate-dependent aminotransferase family. NifS/IscS subfamily.</text>
</comment>
<protein>
    <recommendedName>
        <fullName evidence="3">cysteine desulfurase</fullName>
        <ecNumber evidence="3">2.8.1.7</ecNumber>
    </recommendedName>
</protein>
<accession>A0ABP6RI20</accession>
<reference evidence="13" key="1">
    <citation type="journal article" date="2019" name="Int. J. Syst. Evol. Microbiol.">
        <title>The Global Catalogue of Microorganisms (GCM) 10K type strain sequencing project: providing services to taxonomists for standard genome sequencing and annotation.</title>
        <authorList>
            <consortium name="The Broad Institute Genomics Platform"/>
            <consortium name="The Broad Institute Genome Sequencing Center for Infectious Disease"/>
            <person name="Wu L."/>
            <person name="Ma J."/>
        </authorList>
    </citation>
    <scope>NUCLEOTIDE SEQUENCE [LARGE SCALE GENOMIC DNA]</scope>
    <source>
        <strain evidence="13">JCM 11483</strain>
    </source>
</reference>
<feature type="domain" description="Aminotransferase class V" evidence="11">
    <location>
        <begin position="5"/>
        <end position="362"/>
    </location>
</feature>
<dbReference type="InterPro" id="IPR015422">
    <property type="entry name" value="PyrdxlP-dep_Trfase_small"/>
</dbReference>
<keyword evidence="7" id="KW-0408">Iron</keyword>
<organism evidence="12 13">
    <name type="scientific">Nesterenkonia halobia</name>
    <dbReference type="NCBI Taxonomy" id="37922"/>
    <lineage>
        <taxon>Bacteria</taxon>
        <taxon>Bacillati</taxon>
        <taxon>Actinomycetota</taxon>
        <taxon>Actinomycetes</taxon>
        <taxon>Micrococcales</taxon>
        <taxon>Micrococcaceae</taxon>
        <taxon>Nesterenkonia</taxon>
    </lineage>
</organism>
<dbReference type="RefSeq" id="WP_344721685.1">
    <property type="nucleotide sequence ID" value="NZ_BAAAYG010000011.1"/>
</dbReference>
<evidence type="ECO:0000256" key="6">
    <source>
        <dbReference type="ARBA" id="ARBA00022898"/>
    </source>
</evidence>
<name>A0ABP6RI20_9MICC</name>
<keyword evidence="5" id="KW-0479">Metal-binding</keyword>
<keyword evidence="6" id="KW-0663">Pyridoxal phosphate</keyword>
<comment type="catalytic activity">
    <reaction evidence="9">
        <text>(sulfur carrier)-H + L-cysteine = (sulfur carrier)-SH + L-alanine</text>
        <dbReference type="Rhea" id="RHEA:43892"/>
        <dbReference type="Rhea" id="RHEA-COMP:14737"/>
        <dbReference type="Rhea" id="RHEA-COMP:14739"/>
        <dbReference type="ChEBI" id="CHEBI:29917"/>
        <dbReference type="ChEBI" id="CHEBI:35235"/>
        <dbReference type="ChEBI" id="CHEBI:57972"/>
        <dbReference type="ChEBI" id="CHEBI:64428"/>
        <dbReference type="EC" id="2.8.1.7"/>
    </reaction>
</comment>
<sequence length="372" mass="38277">MSSTTYLDAAASAPVRRQVLEAMWPFLSAKHANPSSRHEPGLAAGRALEDARRRVARRLGVRPAEIIFTSGGTEADNAAVKGIALADPRGRHVLVSALEHPAVAESAAWLSRIGYTVETVPVDADGAVSPEALAARLREDTTLVSIQHASNEVGTVQDVATLARLTGDAGARFHTDAVQAAGSEPLDVGALGVDALSLAGHKLGTPKGVGVLVLRRRTPFEPLLHGGGQQRGRRSGTEDVAGAVGMAAALELAAEDDVAGLRARRDAFIAAVEDRVPGARLTGRRTVRLAGHASFVVAGRSGESLLLDLERDGVLCSAGSACAAGSTEASPTLTAMGVDEELAQTAIRFSFGAGTTSAELEQAAESLASAAR</sequence>
<evidence type="ECO:0000259" key="11">
    <source>
        <dbReference type="Pfam" id="PF00266"/>
    </source>
</evidence>
<dbReference type="PANTHER" id="PTHR11601:SF34">
    <property type="entry name" value="CYSTEINE DESULFURASE"/>
    <property type="match status" value="1"/>
</dbReference>
<dbReference type="InterPro" id="IPR015424">
    <property type="entry name" value="PyrdxlP-dep_Trfase"/>
</dbReference>
<dbReference type="Gene3D" id="3.40.640.10">
    <property type="entry name" value="Type I PLP-dependent aspartate aminotransferase-like (Major domain)"/>
    <property type="match status" value="1"/>
</dbReference>
<dbReference type="InterPro" id="IPR020578">
    <property type="entry name" value="Aminotrans_V_PyrdxlP_BS"/>
</dbReference>
<evidence type="ECO:0000256" key="4">
    <source>
        <dbReference type="ARBA" id="ARBA00022679"/>
    </source>
</evidence>
<dbReference type="Pfam" id="PF00266">
    <property type="entry name" value="Aminotran_5"/>
    <property type="match status" value="1"/>
</dbReference>
<dbReference type="SUPFAM" id="SSF53383">
    <property type="entry name" value="PLP-dependent transferases"/>
    <property type="match status" value="1"/>
</dbReference>
<dbReference type="InterPro" id="IPR016454">
    <property type="entry name" value="Cysteine_dSase"/>
</dbReference>
<comment type="cofactor">
    <cofactor evidence="1 10">
        <name>pyridoxal 5'-phosphate</name>
        <dbReference type="ChEBI" id="CHEBI:597326"/>
    </cofactor>
</comment>
<evidence type="ECO:0000256" key="10">
    <source>
        <dbReference type="RuleBase" id="RU004504"/>
    </source>
</evidence>
<comment type="caution">
    <text evidence="12">The sequence shown here is derived from an EMBL/GenBank/DDBJ whole genome shotgun (WGS) entry which is preliminary data.</text>
</comment>
<dbReference type="Gene3D" id="1.10.260.50">
    <property type="match status" value="1"/>
</dbReference>
<dbReference type="EC" id="2.8.1.7" evidence="3"/>